<evidence type="ECO:0000256" key="1">
    <source>
        <dbReference type="SAM" id="MobiDB-lite"/>
    </source>
</evidence>
<reference evidence="3" key="2">
    <citation type="journal article" date="2010" name="Stand. Genomic Sci.">
        <title>Complete genome sequence of Thermaerobacter marianensis type strain (7p75aT).</title>
        <authorList>
            <person name="Han C."/>
            <person name="Gu W."/>
            <person name="Zhang X."/>
            <person name="Lapidus A."/>
            <person name="Nolan M."/>
            <person name="Copeland A."/>
            <person name="Lucas S."/>
            <person name="Glavina Del Rio T."/>
            <person name="Tice H."/>
            <person name="Cheng J."/>
            <person name="Tapia R."/>
            <person name="Goodwin L."/>
            <person name="Pitluck S."/>
            <person name="Pagani I."/>
            <person name="Ivanova N."/>
            <person name="Mavromatis K."/>
            <person name="Mikhailova N."/>
            <person name="Pati A."/>
            <person name="Chen A."/>
            <person name="Palaniappan K."/>
            <person name="Land M."/>
            <person name="Hauser L."/>
            <person name="Chang Y."/>
            <person name="Jeffries C."/>
            <person name="Schneider S."/>
            <person name="Rohde M."/>
            <person name="Goker M."/>
            <person name="Pukall R."/>
            <person name="Woyke T."/>
            <person name="Bristow J."/>
            <person name="Eisen J."/>
            <person name="Markowitz V."/>
            <person name="Hugenholtz P."/>
            <person name="Kyrpides N."/>
            <person name="Klenk H."/>
            <person name="Detter J."/>
        </authorList>
    </citation>
    <scope>NUCLEOTIDE SEQUENCE [LARGE SCALE GENOMIC DNA]</scope>
    <source>
        <strain evidence="3">ATCC 700841 / DSM 12885 / JCM 10246 / 7p75a</strain>
    </source>
</reference>
<dbReference type="RefSeq" id="WP_013494553.1">
    <property type="nucleotide sequence ID" value="NC_014831.1"/>
</dbReference>
<protein>
    <submittedName>
        <fullName evidence="2">Uncharacterized protein</fullName>
    </submittedName>
</protein>
<evidence type="ECO:0000313" key="3">
    <source>
        <dbReference type="Proteomes" id="UP000008915"/>
    </source>
</evidence>
<name>E6SL46_THEM7</name>
<keyword evidence="3" id="KW-1185">Reference proteome</keyword>
<dbReference type="EMBL" id="CP002344">
    <property type="protein sequence ID" value="ADU50248.1"/>
    <property type="molecule type" value="Genomic_DNA"/>
</dbReference>
<dbReference type="OrthoDB" id="1418852at1239"/>
<proteinExistence type="predicted"/>
<accession>E6SL46</accession>
<dbReference type="HOGENOM" id="CLU_113752_0_0_9"/>
<feature type="region of interest" description="Disordered" evidence="1">
    <location>
        <begin position="125"/>
        <end position="182"/>
    </location>
</feature>
<gene>
    <name evidence="2" type="ordered locus">Tmar_0123</name>
</gene>
<evidence type="ECO:0000313" key="2">
    <source>
        <dbReference type="EMBL" id="ADU50248.1"/>
    </source>
</evidence>
<organism evidence="2 3">
    <name type="scientific">Thermaerobacter marianensis (strain ATCC 700841 / DSM 12885 / JCM 10246 / 7p75a)</name>
    <dbReference type="NCBI Taxonomy" id="644966"/>
    <lineage>
        <taxon>Bacteria</taxon>
        <taxon>Bacillati</taxon>
        <taxon>Bacillota</taxon>
        <taxon>Clostridia</taxon>
        <taxon>Eubacteriales</taxon>
        <taxon>Clostridiales Family XVII. Incertae Sedis</taxon>
        <taxon>Thermaerobacter</taxon>
    </lineage>
</organism>
<dbReference type="KEGG" id="tmr:Tmar_0123"/>
<reference evidence="2 3" key="1">
    <citation type="journal article" date="2010" name="Stand. Genomic Sci.">
        <title>Complete genome sequence of Thermaerobacter marianensis type strain (7p75a).</title>
        <authorList>
            <person name="Han C."/>
            <person name="Gu W."/>
            <person name="Zhang X."/>
            <person name="Lapidus A."/>
            <person name="Nolan M."/>
            <person name="Copeland A."/>
            <person name="Lucas S."/>
            <person name="Del Rio T.G."/>
            <person name="Tice H."/>
            <person name="Cheng J.F."/>
            <person name="Tapia R."/>
            <person name="Goodwin L."/>
            <person name="Pitluck S."/>
            <person name="Pagani I."/>
            <person name="Ivanova N."/>
            <person name="Mavromatis K."/>
            <person name="Mikhailova N."/>
            <person name="Pati A."/>
            <person name="Chen A."/>
            <person name="Palaniappan K."/>
            <person name="Land M."/>
            <person name="Hauser L."/>
            <person name="Chang Y.J."/>
            <person name="Jeffries C.D."/>
            <person name="Schneider S."/>
            <person name="Rohde M."/>
            <person name="Goker M."/>
            <person name="Pukall R."/>
            <person name="Woyke T."/>
            <person name="Bristow J."/>
            <person name="Eisen J.A."/>
            <person name="Markowitz V."/>
            <person name="Hugenholtz P."/>
            <person name="Kyrpides N.C."/>
            <person name="Klenk H.P."/>
            <person name="Detter J.C."/>
        </authorList>
    </citation>
    <scope>NUCLEOTIDE SEQUENCE [LARGE SCALE GENOMIC DNA]</scope>
    <source>
        <strain evidence="3">ATCC 700841 / DSM 12885 / JCM 10246 / 7p75a</strain>
    </source>
</reference>
<feature type="compositionally biased region" description="Basic and acidic residues" evidence="1">
    <location>
        <begin position="142"/>
        <end position="151"/>
    </location>
</feature>
<dbReference type="Proteomes" id="UP000008915">
    <property type="component" value="Chromosome"/>
</dbReference>
<sequence>MRWVFLGRFGEASRRCAVFVLGRHDVLAAILEPKARSRTGWHEFCFRAAVRDWVVHHLAGAGPLLGLQYALTPDGYETEWLVYCPACGAGPFHVPCQAGEAGTGPRTWDDRQLIRYLAEAFRHVHQAPDPGGRPAGGPPERCPADPDEHGPPDGTATVPGPAERALAGPACARGWGRGPGGR</sequence>
<dbReference type="AlphaFoldDB" id="E6SL46"/>